<dbReference type="OrthoDB" id="38739at10239"/>
<organism evidence="1 2">
    <name type="scientific">Pseudomonas phage NV1</name>
    <dbReference type="NCBI Taxonomy" id="2079543"/>
    <lineage>
        <taxon>Viruses</taxon>
        <taxon>Duplodnaviria</taxon>
        <taxon>Heunggongvirae</taxon>
        <taxon>Uroviricota</taxon>
        <taxon>Caudoviricetes</taxon>
        <taxon>Vicosavirus</taxon>
        <taxon>Vicosavirus NV1</taxon>
    </lineage>
</organism>
<dbReference type="Proteomes" id="UP000240328">
    <property type="component" value="Segment"/>
</dbReference>
<sequence>MVRDTVTGPYVRAVKKKATGAVWVSKVPGVWKKVEYGHKFHRTQVVGYVTTQFDPNTPRNERRFVEVLVKPHWLKM</sequence>
<proteinExistence type="predicted"/>
<dbReference type="EMBL" id="MG845684">
    <property type="protein sequence ID" value="AUX83633.1"/>
    <property type="molecule type" value="Genomic_DNA"/>
</dbReference>
<name>A0A2L0HPJ3_9CAUD</name>
<accession>A0A2L0HPJ3</accession>
<evidence type="ECO:0000313" key="1">
    <source>
        <dbReference type="EMBL" id="AUX83633.1"/>
    </source>
</evidence>
<gene>
    <name evidence="1" type="ORF">NV1_p04</name>
</gene>
<evidence type="ECO:0000313" key="2">
    <source>
        <dbReference type="Proteomes" id="UP000240328"/>
    </source>
</evidence>
<reference evidence="1 2" key="1">
    <citation type="submission" date="2018-01" db="EMBL/GenBank/DDBJ databases">
        <title>Genome of Pseudomonas phage NV1, a LUZ24-like virus of Pseudomonas tolaasii.</title>
        <authorList>
            <person name="Storey N.H."/>
        </authorList>
    </citation>
    <scope>NUCLEOTIDE SEQUENCE [LARGE SCALE GENOMIC DNA]</scope>
</reference>
<protein>
    <submittedName>
        <fullName evidence="1">Uncharacterized protein</fullName>
    </submittedName>
</protein>
<keyword evidence="2" id="KW-1185">Reference proteome</keyword>